<evidence type="ECO:0000259" key="3">
    <source>
        <dbReference type="PROSITE" id="PS50115"/>
    </source>
</evidence>
<dbReference type="SMART" id="SM00239">
    <property type="entry name" value="C2"/>
    <property type="match status" value="1"/>
</dbReference>
<dbReference type="PRINTS" id="PR00405">
    <property type="entry name" value="REVINTRACTNG"/>
</dbReference>
<dbReference type="GO" id="GO:0008270">
    <property type="term" value="F:zinc ion binding"/>
    <property type="evidence" value="ECO:0007669"/>
    <property type="project" value="UniProtKB-KW"/>
</dbReference>
<sequence>MSPAAYQFAQKAFSIAGNAACADCGTMEGLTWSSMVQGVGGTDGQHAVILCNECCGGHRSLGVHLSKPLSLKMDEWDEVLQTVLLETGNAALNAQFEVHPAAATSKPPPTAEVGTKHAYIRSKYEHRAFCEGGDGVLAAPLGTGASASSAAVTAGQVHAGIAIVRVLRGLDLVAADLNGKSDPYVKLKSGGKKVKTHIEKATLNPVWNETLQLNVESLAEPISVEVMDHDVIGMNDHLGTASINLSECTPNEATLLSLPLEGVSKGSLELEVTWCPLDP</sequence>
<name>A0A7S3B3S4_9EUKA</name>
<keyword evidence="1" id="KW-0863">Zinc-finger</keyword>
<dbReference type="GO" id="GO:0005543">
    <property type="term" value="F:phospholipid binding"/>
    <property type="evidence" value="ECO:0007669"/>
    <property type="project" value="InterPro"/>
</dbReference>
<accession>A0A7S3B3S4</accession>
<organism evidence="4">
    <name type="scientific">Haptolina ericina</name>
    <dbReference type="NCBI Taxonomy" id="156174"/>
    <lineage>
        <taxon>Eukaryota</taxon>
        <taxon>Haptista</taxon>
        <taxon>Haptophyta</taxon>
        <taxon>Prymnesiophyceae</taxon>
        <taxon>Prymnesiales</taxon>
        <taxon>Prymnesiaceae</taxon>
        <taxon>Haptolina</taxon>
    </lineage>
</organism>
<dbReference type="InterPro" id="IPR038508">
    <property type="entry name" value="ArfGAP_dom_sf"/>
</dbReference>
<dbReference type="AlphaFoldDB" id="A0A7S3B3S4"/>
<dbReference type="Pfam" id="PF00168">
    <property type="entry name" value="C2"/>
    <property type="match status" value="1"/>
</dbReference>
<dbReference type="GO" id="GO:0005096">
    <property type="term" value="F:GTPase activator activity"/>
    <property type="evidence" value="ECO:0007669"/>
    <property type="project" value="InterPro"/>
</dbReference>
<dbReference type="InterPro" id="IPR000008">
    <property type="entry name" value="C2_dom"/>
</dbReference>
<keyword evidence="1" id="KW-0479">Metal-binding</keyword>
<dbReference type="Gene3D" id="2.60.40.150">
    <property type="entry name" value="C2 domain"/>
    <property type="match status" value="1"/>
</dbReference>
<dbReference type="PRINTS" id="PR00360">
    <property type="entry name" value="C2DOMAIN"/>
</dbReference>
<dbReference type="Gene3D" id="1.10.220.150">
    <property type="entry name" value="Arf GTPase activating protein"/>
    <property type="match status" value="1"/>
</dbReference>
<dbReference type="SUPFAM" id="SSF57863">
    <property type="entry name" value="ArfGap/RecO-like zinc finger"/>
    <property type="match status" value="1"/>
</dbReference>
<dbReference type="InterPro" id="IPR044518">
    <property type="entry name" value="ARF_GAP_AGD11/12/13"/>
</dbReference>
<dbReference type="PROSITE" id="PS50004">
    <property type="entry name" value="C2"/>
    <property type="match status" value="1"/>
</dbReference>
<proteinExistence type="predicted"/>
<protein>
    <recommendedName>
        <fullName evidence="5">C2 domain-containing protein</fullName>
    </recommendedName>
</protein>
<dbReference type="PANTHER" id="PTHR46220:SF1">
    <property type="entry name" value="ADP-RIBOSYLATION FACTOR GTPASE-ACTIVATING PROTEIN AGD12"/>
    <property type="match status" value="1"/>
</dbReference>
<dbReference type="PROSITE" id="PS50115">
    <property type="entry name" value="ARFGAP"/>
    <property type="match status" value="1"/>
</dbReference>
<dbReference type="PANTHER" id="PTHR46220">
    <property type="entry name" value="ADP-RIBOSYLATION FACTOR GTPASE-ACTIVATING PROTEIN AGD12"/>
    <property type="match status" value="1"/>
</dbReference>
<evidence type="ECO:0008006" key="5">
    <source>
        <dbReference type="Google" id="ProtNLM"/>
    </source>
</evidence>
<dbReference type="Pfam" id="PF01412">
    <property type="entry name" value="ArfGap"/>
    <property type="match status" value="1"/>
</dbReference>
<reference evidence="4" key="1">
    <citation type="submission" date="2021-01" db="EMBL/GenBank/DDBJ databases">
        <authorList>
            <person name="Corre E."/>
            <person name="Pelletier E."/>
            <person name="Niang G."/>
            <person name="Scheremetjew M."/>
            <person name="Finn R."/>
            <person name="Kale V."/>
            <person name="Holt S."/>
            <person name="Cochrane G."/>
            <person name="Meng A."/>
            <person name="Brown T."/>
            <person name="Cohen L."/>
        </authorList>
    </citation>
    <scope>NUCLEOTIDE SEQUENCE</scope>
    <source>
        <strain evidence="4">CCMP281</strain>
    </source>
</reference>
<dbReference type="InterPro" id="IPR035892">
    <property type="entry name" value="C2_domain_sf"/>
</dbReference>
<dbReference type="InterPro" id="IPR001164">
    <property type="entry name" value="ArfGAP_dom"/>
</dbReference>
<dbReference type="SUPFAM" id="SSF49562">
    <property type="entry name" value="C2 domain (Calcium/lipid-binding domain, CaLB)"/>
    <property type="match status" value="1"/>
</dbReference>
<evidence type="ECO:0000256" key="1">
    <source>
        <dbReference type="PROSITE-ProRule" id="PRU00288"/>
    </source>
</evidence>
<feature type="domain" description="Arf-GAP" evidence="3">
    <location>
        <begin position="6"/>
        <end position="129"/>
    </location>
</feature>
<evidence type="ECO:0000259" key="2">
    <source>
        <dbReference type="PROSITE" id="PS50004"/>
    </source>
</evidence>
<dbReference type="SMART" id="SM00105">
    <property type="entry name" value="ArfGap"/>
    <property type="match status" value="1"/>
</dbReference>
<feature type="domain" description="C2" evidence="2">
    <location>
        <begin position="142"/>
        <end position="258"/>
    </location>
</feature>
<dbReference type="EMBL" id="HBHX01044824">
    <property type="protein sequence ID" value="CAE0124101.1"/>
    <property type="molecule type" value="Transcribed_RNA"/>
</dbReference>
<dbReference type="InterPro" id="IPR037278">
    <property type="entry name" value="ARFGAP/RecO"/>
</dbReference>
<evidence type="ECO:0000313" key="4">
    <source>
        <dbReference type="EMBL" id="CAE0124101.1"/>
    </source>
</evidence>
<gene>
    <name evidence="4" type="ORF">HERI1096_LOCUS24803</name>
</gene>
<keyword evidence="1" id="KW-0862">Zinc</keyword>